<keyword evidence="2" id="KW-1185">Reference proteome</keyword>
<dbReference type="EMBL" id="QGTX01000001">
    <property type="protein sequence ID" value="PWW25214.1"/>
    <property type="molecule type" value="Genomic_DNA"/>
</dbReference>
<accession>A0A317QQD9</accession>
<proteinExistence type="predicted"/>
<name>A0A317QQD9_9ACTN</name>
<protein>
    <recommendedName>
        <fullName evidence="3">HTH luxR-type domain-containing protein</fullName>
    </recommendedName>
</protein>
<reference evidence="2" key="1">
    <citation type="submission" date="2018-05" db="EMBL/GenBank/DDBJ databases">
        <authorList>
            <person name="Klenk H.-P."/>
            <person name="Huntemann M."/>
            <person name="Clum A."/>
            <person name="Pillay M."/>
            <person name="Palaniappan K."/>
            <person name="Varghese N."/>
            <person name="Mikhailova N."/>
            <person name="Stamatis D."/>
            <person name="Reddy T."/>
            <person name="Daum C."/>
            <person name="Shapiro N."/>
            <person name="Ivanova N."/>
            <person name="Kyrpides N."/>
            <person name="Woyke T."/>
        </authorList>
    </citation>
    <scope>NUCLEOTIDE SEQUENCE [LARGE SCALE GENOMIC DNA]</scope>
    <source>
        <strain evidence="2">DSM 45417</strain>
    </source>
</reference>
<evidence type="ECO:0000313" key="2">
    <source>
        <dbReference type="Proteomes" id="UP000246661"/>
    </source>
</evidence>
<dbReference type="InterPro" id="IPR036388">
    <property type="entry name" value="WH-like_DNA-bd_sf"/>
</dbReference>
<dbReference type="GO" id="GO:0006355">
    <property type="term" value="P:regulation of DNA-templated transcription"/>
    <property type="evidence" value="ECO:0007669"/>
    <property type="project" value="InterPro"/>
</dbReference>
<gene>
    <name evidence="1" type="ORF">JD79_04412</name>
</gene>
<dbReference type="GO" id="GO:0003677">
    <property type="term" value="F:DNA binding"/>
    <property type="evidence" value="ECO:0007669"/>
    <property type="project" value="InterPro"/>
</dbReference>
<dbReference type="Proteomes" id="UP000246661">
    <property type="component" value="Unassembled WGS sequence"/>
</dbReference>
<sequence length="57" mass="6155">MLGPIAEGHSDTAIARQLVVTPGAVEKHTRRIFAEPGLAPDEERNSRVMATPAYLRG</sequence>
<dbReference type="SUPFAM" id="SSF46894">
    <property type="entry name" value="C-terminal effector domain of the bipartite response regulators"/>
    <property type="match status" value="1"/>
</dbReference>
<organism evidence="1 2">
    <name type="scientific">Geodermatophilus normandii</name>
    <dbReference type="NCBI Taxonomy" id="1137989"/>
    <lineage>
        <taxon>Bacteria</taxon>
        <taxon>Bacillati</taxon>
        <taxon>Actinomycetota</taxon>
        <taxon>Actinomycetes</taxon>
        <taxon>Geodermatophilales</taxon>
        <taxon>Geodermatophilaceae</taxon>
        <taxon>Geodermatophilus</taxon>
    </lineage>
</organism>
<comment type="caution">
    <text evidence="1">The sequence shown here is derived from an EMBL/GenBank/DDBJ whole genome shotgun (WGS) entry which is preliminary data.</text>
</comment>
<evidence type="ECO:0000313" key="1">
    <source>
        <dbReference type="EMBL" id="PWW25214.1"/>
    </source>
</evidence>
<dbReference type="Gene3D" id="1.10.10.10">
    <property type="entry name" value="Winged helix-like DNA-binding domain superfamily/Winged helix DNA-binding domain"/>
    <property type="match status" value="1"/>
</dbReference>
<dbReference type="AlphaFoldDB" id="A0A317QQD9"/>
<evidence type="ECO:0008006" key="3">
    <source>
        <dbReference type="Google" id="ProtNLM"/>
    </source>
</evidence>
<dbReference type="InterPro" id="IPR016032">
    <property type="entry name" value="Sig_transdc_resp-reg_C-effctor"/>
</dbReference>